<evidence type="ECO:0000313" key="1">
    <source>
        <dbReference type="EMBL" id="ANF23437.1"/>
    </source>
</evidence>
<gene>
    <name evidence="1" type="ORF">A7C91_09895</name>
</gene>
<dbReference type="KEGG" id="tpie:A7C91_09895"/>
<protein>
    <submittedName>
        <fullName evidence="1">Uncharacterized protein</fullName>
    </submittedName>
</protein>
<dbReference type="Proteomes" id="UP000076969">
    <property type="component" value="Chromosome"/>
</dbReference>
<accession>A0A172WJ56</accession>
<proteinExistence type="predicted"/>
<reference evidence="2" key="1">
    <citation type="journal article" date="2016" name="Syst. Appl. Microbiol.">
        <title>Thermococcus piezophilus sp. nov., a novel hyperthermophilic and piezophilic archaeon with a broad pressure range for growth, isolated from a deepest hydrothermal vent at the Mid-Cayman Rise.</title>
        <authorList>
            <person name="Dalmasso C."/>
            <person name="Oger P."/>
            <person name="Selva G."/>
            <person name="Courtine D."/>
            <person name="L'Haridon S."/>
            <person name="Garlaschelli A."/>
            <person name="Roussel E."/>
            <person name="Miyazaki J."/>
            <person name="Reveillaud J."/>
            <person name="Jebbar M."/>
            <person name="Takai K."/>
            <person name="Maignien L."/>
            <person name="Alain K."/>
        </authorList>
    </citation>
    <scope>NUCLEOTIDE SEQUENCE [LARGE SCALE GENOMIC DNA]</scope>
    <source>
        <strain evidence="2">CDGS</strain>
    </source>
</reference>
<dbReference type="AlphaFoldDB" id="A0A172WJ56"/>
<sequence length="60" mass="6941">MLRKGIEGHGRALVRKYRKLEQSYRLVDRAINGEFKAKFYTSNLAMAEMARTFADFLIAS</sequence>
<organism evidence="1 2">
    <name type="scientific">Thermococcus piezophilus</name>
    <dbReference type="NCBI Taxonomy" id="1712654"/>
    <lineage>
        <taxon>Archaea</taxon>
        <taxon>Methanobacteriati</taxon>
        <taxon>Methanobacteriota</taxon>
        <taxon>Thermococci</taxon>
        <taxon>Thermococcales</taxon>
        <taxon>Thermococcaceae</taxon>
        <taxon>Thermococcus</taxon>
    </lineage>
</organism>
<keyword evidence="2" id="KW-1185">Reference proteome</keyword>
<dbReference type="EMBL" id="CP015520">
    <property type="protein sequence ID" value="ANF23437.1"/>
    <property type="molecule type" value="Genomic_DNA"/>
</dbReference>
<name>A0A172WJ56_9EURY</name>
<evidence type="ECO:0000313" key="2">
    <source>
        <dbReference type="Proteomes" id="UP000076969"/>
    </source>
</evidence>